<dbReference type="RefSeq" id="XP_040762470.1">
    <property type="nucleotide sequence ID" value="XM_040909253.1"/>
</dbReference>
<dbReference type="GO" id="GO:0005525">
    <property type="term" value="F:GTP binding"/>
    <property type="evidence" value="ECO:0007669"/>
    <property type="project" value="TreeGrafter"/>
</dbReference>
<feature type="compositionally biased region" description="Pro residues" evidence="3">
    <location>
        <begin position="494"/>
        <end position="506"/>
    </location>
</feature>
<sequence length="1268" mass="140165">MMASGLPLRDRRQSTTPEPDPAWLVTPTTPLRIAKRDSPQPNPGAQLSRRQSNSYKHLKSNRLVSKSPFRSQAADDEPPRVSGEKRPRPLSMAAQAENEHPLGFKRRQSKVFEGLLVKEPVSNSPFKQPEPVPDPPLLPPKLAPPLPVPSSPARPSLVSKRLHGPRGTTTGSVNSRRHRRKTVSFDERCEVVEFDVEEDEFDEDVFESGEEDEFDDEREEDGDDVDDDDDSVRHPQPSEESYDSSQAGNDSITGLMDSMLKDHSHPSPHSLPSDIDSVDSVPYGPTRAAFDIDVPGATTPRPPRIPAANPSSPLDSPVPPSKLTLASLAPADAHEPFEEPLPSPYSPEHRVLPDIAEDDTLPYITGERDVMDARLSARYAENCSLLLDVHSKPLPPPEPSTPPQLPSDAGMDPTHLSIGHSEVSLHGLARSEPLTTDETPPISRAALSSPPSSMPPVLAPDKSRFSDSQARASPLLDRIEPSPISLPRGLTLTPPVPPKDGVPPSPLSLASGLPPPVWPFIASQTGRRGLGSPLRRAVETRLDNDTSIISDPSAKDTEPDDMEHEADDEQDAKIGTESLVRPRMNRAMNLTHDGVLALDPEPQPIDPPRPTIHTRAHTDTVTPLQEPALGEGLDESRPPAQRLEDVSALDQLIKDVAQTSTNAPSAVEHAQAQVDAVAEGIKALQFDNIPTPSDEAAYEIETVDARRPGHARSRSEPAPLEFRISPPDEDEERPAPAPAPVPMPPTKDRDDRGRDVVKETQETEGRPGKRRTKSASAVEVRSGGLLDMLPIEKEDPLEYSINRELKRLEVAAKSKYRVREHKEMIYATSDVGHASSADIAVEVEPDRAWKTVRQPSDMNEYADQIRELHAQDKSGKMYGKVFVKVLGIKSIVPPIPDHPTVINCTLNNGIHYVTTPECRLERECRIEQEFELIEHSKLEFTLTIKVRRDPHIIMQFKANDPPPPPPTQPVTRQAPPPASKGGKRPFFWQSGPKKNSRAIMPPPAATPAPVPASSEPRMVENLARYLKGDGTFARAFVSFRDIAARCDTKLLETSYPLIGQRAESKTTTKTMQVGEIMLQIFRLPPLPGVAAEQLPQSLEECHRGLRHTAWHKVTYFEGTLTQYGGDCNSWRRRHFRLTGSKLVAHNDVTKKITSVIDLRKLTAVEDDEDIRSSMKSPSSGSSSHSRHLDEFDGPYGAQRSFRLLFTHDQVIVFFADTDEDKARWLEVLRALVGRIPPNPLWAELVWHHQQELAKQTVQPKMHNSAPNR</sequence>
<feature type="compositionally biased region" description="Pro residues" evidence="3">
    <location>
        <begin position="128"/>
        <end position="152"/>
    </location>
</feature>
<reference evidence="5 6" key="1">
    <citation type="journal article" date="2016" name="Mol. Biol. Evol.">
        <title>Comparative Genomics of Early-Diverging Mushroom-Forming Fungi Provides Insights into the Origins of Lignocellulose Decay Capabilities.</title>
        <authorList>
            <person name="Nagy L.G."/>
            <person name="Riley R."/>
            <person name="Tritt A."/>
            <person name="Adam C."/>
            <person name="Daum C."/>
            <person name="Floudas D."/>
            <person name="Sun H."/>
            <person name="Yadav J.S."/>
            <person name="Pangilinan J."/>
            <person name="Larsson K.H."/>
            <person name="Matsuura K."/>
            <person name="Barry K."/>
            <person name="Labutti K."/>
            <person name="Kuo R."/>
            <person name="Ohm R.A."/>
            <person name="Bhattacharya S.S."/>
            <person name="Shirouzu T."/>
            <person name="Yoshinaga Y."/>
            <person name="Martin F.M."/>
            <person name="Grigoriev I.V."/>
            <person name="Hibbett D.S."/>
        </authorList>
    </citation>
    <scope>NUCLEOTIDE SEQUENCE [LARGE SCALE GENOMIC DNA]</scope>
    <source>
        <strain evidence="5 6">93-53</strain>
    </source>
</reference>
<evidence type="ECO:0000256" key="2">
    <source>
        <dbReference type="ARBA" id="ARBA00023306"/>
    </source>
</evidence>
<dbReference type="PROSITE" id="PS50003">
    <property type="entry name" value="PH_DOMAIN"/>
    <property type="match status" value="1"/>
</dbReference>
<evidence type="ECO:0000256" key="1">
    <source>
        <dbReference type="ARBA" id="ARBA00022618"/>
    </source>
</evidence>
<dbReference type="InParanoid" id="A0A165DET2"/>
<dbReference type="EMBL" id="KV427634">
    <property type="protein sequence ID" value="KZT04730.1"/>
    <property type="molecule type" value="Genomic_DNA"/>
</dbReference>
<dbReference type="PANTHER" id="PTHR36100:SF1">
    <property type="entry name" value="BUD SITE SELECTION PROTEIN 4"/>
    <property type="match status" value="1"/>
</dbReference>
<accession>A0A165DET2</accession>
<feature type="compositionally biased region" description="Polar residues" evidence="3">
    <location>
        <begin position="243"/>
        <end position="252"/>
    </location>
</feature>
<dbReference type="SUPFAM" id="SSF50729">
    <property type="entry name" value="PH domain-like"/>
    <property type="match status" value="1"/>
</dbReference>
<dbReference type="SMART" id="SM00233">
    <property type="entry name" value="PH"/>
    <property type="match status" value="1"/>
</dbReference>
<evidence type="ECO:0000313" key="6">
    <source>
        <dbReference type="Proteomes" id="UP000076871"/>
    </source>
</evidence>
<evidence type="ECO:0000313" key="5">
    <source>
        <dbReference type="EMBL" id="KZT04730.1"/>
    </source>
</evidence>
<dbReference type="OrthoDB" id="2123378at2759"/>
<feature type="region of interest" description="Disordered" evidence="3">
    <location>
        <begin position="390"/>
        <end position="510"/>
    </location>
</feature>
<feature type="compositionally biased region" description="Acidic residues" evidence="3">
    <location>
        <begin position="192"/>
        <end position="230"/>
    </location>
</feature>
<keyword evidence="1" id="KW-0132">Cell division</keyword>
<feature type="compositionally biased region" description="Pro residues" evidence="3">
    <location>
        <begin position="735"/>
        <end position="745"/>
    </location>
</feature>
<feature type="region of interest" description="Disordered" evidence="3">
    <location>
        <begin position="686"/>
        <end position="778"/>
    </location>
</feature>
<feature type="region of interest" description="Disordered" evidence="3">
    <location>
        <begin position="1167"/>
        <end position="1189"/>
    </location>
</feature>
<feature type="compositionally biased region" description="Low complexity" evidence="3">
    <location>
        <begin position="306"/>
        <end position="315"/>
    </location>
</feature>
<feature type="domain" description="PH" evidence="4">
    <location>
        <begin position="1113"/>
        <end position="1233"/>
    </location>
</feature>
<feature type="region of interest" description="Disordered" evidence="3">
    <location>
        <begin position="121"/>
        <end position="350"/>
    </location>
</feature>
<dbReference type="GeneID" id="63826282"/>
<evidence type="ECO:0000256" key="3">
    <source>
        <dbReference type="SAM" id="MobiDB-lite"/>
    </source>
</evidence>
<dbReference type="Gene3D" id="2.30.29.30">
    <property type="entry name" value="Pleckstrin-homology domain (PH domain)/Phosphotyrosine-binding domain (PTB)"/>
    <property type="match status" value="1"/>
</dbReference>
<feature type="compositionally biased region" description="Low complexity" evidence="3">
    <location>
        <begin position="1173"/>
        <end position="1183"/>
    </location>
</feature>
<feature type="compositionally biased region" description="Acidic residues" evidence="3">
    <location>
        <begin position="558"/>
        <end position="570"/>
    </location>
</feature>
<dbReference type="Proteomes" id="UP000076871">
    <property type="component" value="Unassembled WGS sequence"/>
</dbReference>
<feature type="compositionally biased region" description="Pro residues" evidence="3">
    <location>
        <begin position="393"/>
        <end position="405"/>
    </location>
</feature>
<keyword evidence="2" id="KW-0131">Cell cycle</keyword>
<feature type="compositionally biased region" description="Polar residues" evidence="3">
    <location>
        <begin position="43"/>
        <end position="55"/>
    </location>
</feature>
<gene>
    <name evidence="5" type="ORF">LAESUDRAFT_727601</name>
</gene>
<dbReference type="STRING" id="1314785.A0A165DET2"/>
<dbReference type="InterPro" id="IPR011993">
    <property type="entry name" value="PH-like_dom_sf"/>
</dbReference>
<dbReference type="PANTHER" id="PTHR36100">
    <property type="entry name" value="BUD SITE SELECTION PROTEIN 4"/>
    <property type="match status" value="1"/>
</dbReference>
<feature type="region of interest" description="Disordered" evidence="3">
    <location>
        <begin position="956"/>
        <end position="1014"/>
    </location>
</feature>
<dbReference type="AlphaFoldDB" id="A0A165DET2"/>
<dbReference type="Pfam" id="PF00169">
    <property type="entry name" value="PH"/>
    <property type="match status" value="1"/>
</dbReference>
<feature type="compositionally biased region" description="Basic and acidic residues" evidence="3">
    <location>
        <begin position="77"/>
        <end position="87"/>
    </location>
</feature>
<evidence type="ECO:0000259" key="4">
    <source>
        <dbReference type="PROSITE" id="PS50003"/>
    </source>
</evidence>
<dbReference type="InterPro" id="IPR052007">
    <property type="entry name" value="Bud4"/>
</dbReference>
<proteinExistence type="predicted"/>
<feature type="compositionally biased region" description="Low complexity" evidence="3">
    <location>
        <begin position="440"/>
        <end position="451"/>
    </location>
</feature>
<feature type="region of interest" description="Disordered" evidence="3">
    <location>
        <begin position="538"/>
        <end position="638"/>
    </location>
</feature>
<feature type="compositionally biased region" description="Pro residues" evidence="3">
    <location>
        <begin position="960"/>
        <end position="978"/>
    </location>
</feature>
<feature type="compositionally biased region" description="Basic and acidic residues" evidence="3">
    <location>
        <begin position="746"/>
        <end position="767"/>
    </location>
</feature>
<feature type="region of interest" description="Disordered" evidence="3">
    <location>
        <begin position="1"/>
        <end position="107"/>
    </location>
</feature>
<keyword evidence="6" id="KW-1185">Reference proteome</keyword>
<protein>
    <recommendedName>
        <fullName evidence="4">PH domain-containing protein</fullName>
    </recommendedName>
</protein>
<feature type="compositionally biased region" description="Pro residues" evidence="3">
    <location>
        <begin position="1000"/>
        <end position="1010"/>
    </location>
</feature>
<dbReference type="GO" id="GO:0051301">
    <property type="term" value="P:cell division"/>
    <property type="evidence" value="ECO:0007669"/>
    <property type="project" value="UniProtKB-KW"/>
</dbReference>
<organism evidence="5 6">
    <name type="scientific">Laetiporus sulphureus 93-53</name>
    <dbReference type="NCBI Taxonomy" id="1314785"/>
    <lineage>
        <taxon>Eukaryota</taxon>
        <taxon>Fungi</taxon>
        <taxon>Dikarya</taxon>
        <taxon>Basidiomycota</taxon>
        <taxon>Agaricomycotina</taxon>
        <taxon>Agaricomycetes</taxon>
        <taxon>Polyporales</taxon>
        <taxon>Laetiporus</taxon>
    </lineage>
</organism>
<dbReference type="InterPro" id="IPR001849">
    <property type="entry name" value="PH_domain"/>
</dbReference>
<feature type="compositionally biased region" description="Pro residues" evidence="3">
    <location>
        <begin position="601"/>
        <end position="610"/>
    </location>
</feature>
<name>A0A165DET2_9APHY</name>